<dbReference type="GO" id="GO:0016829">
    <property type="term" value="F:lyase activity"/>
    <property type="evidence" value="ECO:0007669"/>
    <property type="project" value="UniProtKB-KW"/>
</dbReference>
<dbReference type="Gene3D" id="3.40.50.880">
    <property type="match status" value="1"/>
</dbReference>
<dbReference type="CDD" id="cd03139">
    <property type="entry name" value="GATase1_PfpI_2"/>
    <property type="match status" value="1"/>
</dbReference>
<feature type="domain" description="DJ-1/PfpI" evidence="2">
    <location>
        <begin position="41"/>
        <end position="203"/>
    </location>
</feature>
<evidence type="ECO:0000313" key="3">
    <source>
        <dbReference type="EMBL" id="MFC3812771.1"/>
    </source>
</evidence>
<feature type="signal peptide" evidence="1">
    <location>
        <begin position="1"/>
        <end position="22"/>
    </location>
</feature>
<dbReference type="RefSeq" id="WP_379839673.1">
    <property type="nucleotide sequence ID" value="NZ_JBHRYQ010000001.1"/>
</dbReference>
<dbReference type="InterPro" id="IPR052158">
    <property type="entry name" value="INH-QAR"/>
</dbReference>
<evidence type="ECO:0000256" key="1">
    <source>
        <dbReference type="SAM" id="SignalP"/>
    </source>
</evidence>
<feature type="chain" id="PRO_5046241388" evidence="1">
    <location>
        <begin position="23"/>
        <end position="239"/>
    </location>
</feature>
<protein>
    <submittedName>
        <fullName evidence="3">DJ-1/PfpI family protein</fullName>
        <ecNumber evidence="3">4.2.1.-</ecNumber>
    </submittedName>
</protein>
<dbReference type="Proteomes" id="UP001595616">
    <property type="component" value="Unassembled WGS sequence"/>
</dbReference>
<organism evidence="3 4">
    <name type="scientific">Lacihabitans lacunae</name>
    <dbReference type="NCBI Taxonomy" id="1028214"/>
    <lineage>
        <taxon>Bacteria</taxon>
        <taxon>Pseudomonadati</taxon>
        <taxon>Bacteroidota</taxon>
        <taxon>Cytophagia</taxon>
        <taxon>Cytophagales</taxon>
        <taxon>Leadbetterellaceae</taxon>
        <taxon>Lacihabitans</taxon>
    </lineage>
</organism>
<reference evidence="4" key="1">
    <citation type="journal article" date="2019" name="Int. J. Syst. Evol. Microbiol.">
        <title>The Global Catalogue of Microorganisms (GCM) 10K type strain sequencing project: providing services to taxonomists for standard genome sequencing and annotation.</title>
        <authorList>
            <consortium name="The Broad Institute Genomics Platform"/>
            <consortium name="The Broad Institute Genome Sequencing Center for Infectious Disease"/>
            <person name="Wu L."/>
            <person name="Ma J."/>
        </authorList>
    </citation>
    <scope>NUCLEOTIDE SEQUENCE [LARGE SCALE GENOMIC DNA]</scope>
    <source>
        <strain evidence="4">CECT 7956</strain>
    </source>
</reference>
<keyword evidence="1" id="KW-0732">Signal</keyword>
<evidence type="ECO:0000313" key="4">
    <source>
        <dbReference type="Proteomes" id="UP001595616"/>
    </source>
</evidence>
<dbReference type="PANTHER" id="PTHR43130:SF15">
    <property type="entry name" value="THIJ_PFPI FAMILY PROTEIN (AFU_ORTHOLOGUE AFUA_5G14240)"/>
    <property type="match status" value="1"/>
</dbReference>
<dbReference type="Pfam" id="PF01965">
    <property type="entry name" value="DJ-1_PfpI"/>
    <property type="match status" value="1"/>
</dbReference>
<dbReference type="EC" id="4.2.1.-" evidence="3"/>
<name>A0ABV7Z0T5_9BACT</name>
<keyword evidence="4" id="KW-1185">Reference proteome</keyword>
<proteinExistence type="predicted"/>
<dbReference type="EMBL" id="JBHRYQ010000001">
    <property type="protein sequence ID" value="MFC3812771.1"/>
    <property type="molecule type" value="Genomic_DNA"/>
</dbReference>
<accession>A0ABV7Z0T5</accession>
<dbReference type="InterPro" id="IPR002818">
    <property type="entry name" value="DJ-1/PfpI"/>
</dbReference>
<gene>
    <name evidence="3" type="ORF">ACFOOI_19060</name>
</gene>
<sequence length="239" mass="26704">MKKNISQVIFLLVFALNSTAFSQNQNSSENKTPMEKPALKNIGILLFENFETLDVFGPVEILGRLKDMYQIEFYSLGGGIIKSTQNVKIVTQKLTDAQKFDIFLIPGGMGTRLEVNNTEMISKIAAISNITPHVLTVCTGSALLAKTGLLNGLDATSNKRAFEWVSSQEAKVNWIKKARWAVDGKFYTSSGISAGMDMTLGFVRDMHGLALARKIAYEIEYTWQEDKEIDEFYLQDLPK</sequence>
<dbReference type="SUPFAM" id="SSF52317">
    <property type="entry name" value="Class I glutamine amidotransferase-like"/>
    <property type="match status" value="1"/>
</dbReference>
<dbReference type="PANTHER" id="PTHR43130">
    <property type="entry name" value="ARAC-FAMILY TRANSCRIPTIONAL REGULATOR"/>
    <property type="match status" value="1"/>
</dbReference>
<dbReference type="InterPro" id="IPR029062">
    <property type="entry name" value="Class_I_gatase-like"/>
</dbReference>
<comment type="caution">
    <text evidence="3">The sequence shown here is derived from an EMBL/GenBank/DDBJ whole genome shotgun (WGS) entry which is preliminary data.</text>
</comment>
<evidence type="ECO:0000259" key="2">
    <source>
        <dbReference type="Pfam" id="PF01965"/>
    </source>
</evidence>
<keyword evidence="3" id="KW-0456">Lyase</keyword>